<proteinExistence type="predicted"/>
<organism evidence="1">
    <name type="scientific">Anguilla anguilla</name>
    <name type="common">European freshwater eel</name>
    <name type="synonym">Muraena anguilla</name>
    <dbReference type="NCBI Taxonomy" id="7936"/>
    <lineage>
        <taxon>Eukaryota</taxon>
        <taxon>Metazoa</taxon>
        <taxon>Chordata</taxon>
        <taxon>Craniata</taxon>
        <taxon>Vertebrata</taxon>
        <taxon>Euteleostomi</taxon>
        <taxon>Actinopterygii</taxon>
        <taxon>Neopterygii</taxon>
        <taxon>Teleostei</taxon>
        <taxon>Anguilliformes</taxon>
        <taxon>Anguillidae</taxon>
        <taxon>Anguilla</taxon>
    </lineage>
</organism>
<dbReference type="AlphaFoldDB" id="A0A0E9T219"/>
<reference evidence="1" key="1">
    <citation type="submission" date="2014-11" db="EMBL/GenBank/DDBJ databases">
        <authorList>
            <person name="Amaro Gonzalez C."/>
        </authorList>
    </citation>
    <scope>NUCLEOTIDE SEQUENCE</scope>
</reference>
<sequence>MILYRDWVAGVELTWEWKTEMKLQRHSRIYIIEISHRQVRMKIK</sequence>
<evidence type="ECO:0000313" key="1">
    <source>
        <dbReference type="EMBL" id="JAH47599.1"/>
    </source>
</evidence>
<dbReference type="EMBL" id="GBXM01060978">
    <property type="protein sequence ID" value="JAH47599.1"/>
    <property type="molecule type" value="Transcribed_RNA"/>
</dbReference>
<reference evidence="1" key="2">
    <citation type="journal article" date="2015" name="Fish Shellfish Immunol.">
        <title>Early steps in the European eel (Anguilla anguilla)-Vibrio vulnificus interaction in the gills: Role of the RtxA13 toxin.</title>
        <authorList>
            <person name="Callol A."/>
            <person name="Pajuelo D."/>
            <person name="Ebbesson L."/>
            <person name="Teles M."/>
            <person name="MacKenzie S."/>
            <person name="Amaro C."/>
        </authorList>
    </citation>
    <scope>NUCLEOTIDE SEQUENCE</scope>
</reference>
<name>A0A0E9T219_ANGAN</name>
<accession>A0A0E9T219</accession>
<protein>
    <submittedName>
        <fullName evidence="1">Uncharacterized protein</fullName>
    </submittedName>
</protein>